<gene>
    <name evidence="3" type="ORF">METZ01_LOCUS138217</name>
</gene>
<dbReference type="SMART" id="SM00248">
    <property type="entry name" value="ANK"/>
    <property type="match status" value="1"/>
</dbReference>
<organism evidence="3">
    <name type="scientific">marine metagenome</name>
    <dbReference type="NCBI Taxonomy" id="408172"/>
    <lineage>
        <taxon>unclassified sequences</taxon>
        <taxon>metagenomes</taxon>
        <taxon>ecological metagenomes</taxon>
    </lineage>
</organism>
<keyword evidence="2" id="KW-0040">ANK repeat</keyword>
<dbReference type="PANTHER" id="PTHR24141">
    <property type="entry name" value="2-5A-DEPENDENT RIBONUCLEASE"/>
    <property type="match status" value="1"/>
</dbReference>
<evidence type="ECO:0000256" key="2">
    <source>
        <dbReference type="ARBA" id="ARBA00023043"/>
    </source>
</evidence>
<sequence length="157" mass="16303">MIVAFAAVGCGRETAPEPLAVESPIVKPVAEVVKPEPLAEPPKLTAPPAISIWDAARAGDVGAVREHIASGTRLNEPDETNPLKQTPLHCAVESGHKAVAQLLLAEGAEVNAKRADGLTALDIVHKADPEASDEVRAVRKAIASVLVRNGATAAKHK</sequence>
<dbReference type="SUPFAM" id="SSF48403">
    <property type="entry name" value="Ankyrin repeat"/>
    <property type="match status" value="1"/>
</dbReference>
<dbReference type="AlphaFoldDB" id="A0A381Z9E3"/>
<dbReference type="GO" id="GO:0004540">
    <property type="term" value="F:RNA nuclease activity"/>
    <property type="evidence" value="ECO:0007669"/>
    <property type="project" value="TreeGrafter"/>
</dbReference>
<protein>
    <submittedName>
        <fullName evidence="3">Uncharacterized protein</fullName>
    </submittedName>
</protein>
<name>A0A381Z9E3_9ZZZZ</name>
<dbReference type="Pfam" id="PF12796">
    <property type="entry name" value="Ank_2"/>
    <property type="match status" value="1"/>
</dbReference>
<dbReference type="EMBL" id="UINC01020296">
    <property type="protein sequence ID" value="SVA85363.1"/>
    <property type="molecule type" value="Genomic_DNA"/>
</dbReference>
<dbReference type="GO" id="GO:0003723">
    <property type="term" value="F:RNA binding"/>
    <property type="evidence" value="ECO:0007669"/>
    <property type="project" value="TreeGrafter"/>
</dbReference>
<dbReference type="PROSITE" id="PS50297">
    <property type="entry name" value="ANK_REP_REGION"/>
    <property type="match status" value="1"/>
</dbReference>
<reference evidence="3" key="1">
    <citation type="submission" date="2018-05" db="EMBL/GenBank/DDBJ databases">
        <authorList>
            <person name="Lanie J.A."/>
            <person name="Ng W.-L."/>
            <person name="Kazmierczak K.M."/>
            <person name="Andrzejewski T.M."/>
            <person name="Davidsen T.M."/>
            <person name="Wayne K.J."/>
            <person name="Tettelin H."/>
            <person name="Glass J.I."/>
            <person name="Rusch D."/>
            <person name="Podicherti R."/>
            <person name="Tsui H.-C.T."/>
            <person name="Winkler M.E."/>
        </authorList>
    </citation>
    <scope>NUCLEOTIDE SEQUENCE</scope>
</reference>
<evidence type="ECO:0000256" key="1">
    <source>
        <dbReference type="ARBA" id="ARBA00022737"/>
    </source>
</evidence>
<accession>A0A381Z9E3</accession>
<dbReference type="PROSITE" id="PS50088">
    <property type="entry name" value="ANK_REPEAT"/>
    <property type="match status" value="1"/>
</dbReference>
<keyword evidence="1" id="KW-0677">Repeat</keyword>
<dbReference type="InterPro" id="IPR036770">
    <property type="entry name" value="Ankyrin_rpt-contain_sf"/>
</dbReference>
<dbReference type="InterPro" id="IPR002110">
    <property type="entry name" value="Ankyrin_rpt"/>
</dbReference>
<dbReference type="Gene3D" id="1.25.40.20">
    <property type="entry name" value="Ankyrin repeat-containing domain"/>
    <property type="match status" value="1"/>
</dbReference>
<evidence type="ECO:0000313" key="3">
    <source>
        <dbReference type="EMBL" id="SVA85363.1"/>
    </source>
</evidence>
<dbReference type="GO" id="GO:0006396">
    <property type="term" value="P:RNA processing"/>
    <property type="evidence" value="ECO:0007669"/>
    <property type="project" value="TreeGrafter"/>
</dbReference>
<proteinExistence type="predicted"/>
<dbReference type="PANTHER" id="PTHR24141:SF1">
    <property type="entry name" value="2-5A-DEPENDENT RIBONUCLEASE"/>
    <property type="match status" value="1"/>
</dbReference>